<proteinExistence type="predicted"/>
<evidence type="ECO:0000313" key="1">
    <source>
        <dbReference type="EMBL" id="CAG8828372.1"/>
    </source>
</evidence>
<name>A0ACA9S7F5_9GLOM</name>
<evidence type="ECO:0000313" key="2">
    <source>
        <dbReference type="Proteomes" id="UP000789920"/>
    </source>
</evidence>
<protein>
    <submittedName>
        <fullName evidence="1">11025_t:CDS:1</fullName>
    </submittedName>
</protein>
<organism evidence="1 2">
    <name type="scientific">Racocetra persica</name>
    <dbReference type="NCBI Taxonomy" id="160502"/>
    <lineage>
        <taxon>Eukaryota</taxon>
        <taxon>Fungi</taxon>
        <taxon>Fungi incertae sedis</taxon>
        <taxon>Mucoromycota</taxon>
        <taxon>Glomeromycotina</taxon>
        <taxon>Glomeromycetes</taxon>
        <taxon>Diversisporales</taxon>
        <taxon>Gigasporaceae</taxon>
        <taxon>Racocetra</taxon>
    </lineage>
</organism>
<reference evidence="1" key="1">
    <citation type="submission" date="2021-06" db="EMBL/GenBank/DDBJ databases">
        <authorList>
            <person name="Kallberg Y."/>
            <person name="Tangrot J."/>
            <person name="Rosling A."/>
        </authorList>
    </citation>
    <scope>NUCLEOTIDE SEQUENCE</scope>
    <source>
        <strain evidence="1">MA461A</strain>
    </source>
</reference>
<sequence>SDVIVALLDVIVAASRGGGGGAGLDLRVERGVLRVAAFVGTNNIFTGNEGLGDDLFDKLVAGLEDRLGFGPGGVG</sequence>
<keyword evidence="2" id="KW-1185">Reference proteome</keyword>
<accession>A0ACA9S7F5</accession>
<dbReference type="EMBL" id="CAJVQC010095389">
    <property type="protein sequence ID" value="CAG8828372.1"/>
    <property type="molecule type" value="Genomic_DNA"/>
</dbReference>
<gene>
    <name evidence="1" type="ORF">RPERSI_LOCUS27227</name>
</gene>
<feature type="non-terminal residue" evidence="1">
    <location>
        <position position="1"/>
    </location>
</feature>
<feature type="non-terminal residue" evidence="1">
    <location>
        <position position="75"/>
    </location>
</feature>
<dbReference type="Proteomes" id="UP000789920">
    <property type="component" value="Unassembled WGS sequence"/>
</dbReference>
<comment type="caution">
    <text evidence="1">The sequence shown here is derived from an EMBL/GenBank/DDBJ whole genome shotgun (WGS) entry which is preliminary data.</text>
</comment>